<reference evidence="2 3" key="1">
    <citation type="submission" date="2020-07" db="EMBL/GenBank/DDBJ databases">
        <title>Taxonomic proposal: Crassvirales, a new order of highly abundant and diverse bacterial viruses.</title>
        <authorList>
            <person name="Shkoporov A.N."/>
            <person name="Stockdale S.R."/>
            <person name="Guerin E."/>
            <person name="Ross R.P."/>
            <person name="Hill C."/>
        </authorList>
    </citation>
    <scope>NUCLEOTIDE SEQUENCE [LARGE SCALE GENOMIC DNA]</scope>
</reference>
<dbReference type="KEGG" id="vg:65131802"/>
<accession>A0A7M1RVD0</accession>
<dbReference type="Pfam" id="PF00535">
    <property type="entry name" value="Glycos_transf_2"/>
    <property type="match status" value="1"/>
</dbReference>
<dbReference type="PANTHER" id="PTHR22916:SF3">
    <property type="entry name" value="UDP-GLCNAC:BETAGAL BETA-1,3-N-ACETYLGLUCOSAMINYLTRANSFERASE-LIKE PROTEIN 1"/>
    <property type="match status" value="1"/>
</dbReference>
<proteinExistence type="predicted"/>
<evidence type="ECO:0000313" key="3">
    <source>
        <dbReference type="Proteomes" id="UP000594028"/>
    </source>
</evidence>
<protein>
    <submittedName>
        <fullName evidence="2">GtrB</fullName>
    </submittedName>
</protein>
<keyword evidence="3" id="KW-1185">Reference proteome</keyword>
<dbReference type="Gene3D" id="3.90.550.10">
    <property type="entry name" value="Spore Coat Polysaccharide Biosynthesis Protein SpsA, Chain A"/>
    <property type="match status" value="1"/>
</dbReference>
<dbReference type="GO" id="GO:0016758">
    <property type="term" value="F:hexosyltransferase activity"/>
    <property type="evidence" value="ECO:0007669"/>
    <property type="project" value="UniProtKB-ARBA"/>
</dbReference>
<dbReference type="GeneID" id="65131802"/>
<dbReference type="EMBL" id="MT774408">
    <property type="protein sequence ID" value="QOR57649.1"/>
    <property type="molecule type" value="Genomic_DNA"/>
</dbReference>
<dbReference type="InterPro" id="IPR001173">
    <property type="entry name" value="Glyco_trans_2-like"/>
</dbReference>
<dbReference type="InterPro" id="IPR029044">
    <property type="entry name" value="Nucleotide-diphossugar_trans"/>
</dbReference>
<name>A0A7M1RVD0_9CAUD</name>
<dbReference type="RefSeq" id="YP_010113289.1">
    <property type="nucleotide sequence ID" value="NC_055901.1"/>
</dbReference>
<feature type="domain" description="Glycosyltransferase 2-like" evidence="1">
    <location>
        <begin position="4"/>
        <end position="142"/>
    </location>
</feature>
<dbReference type="PANTHER" id="PTHR22916">
    <property type="entry name" value="GLYCOSYLTRANSFERASE"/>
    <property type="match status" value="1"/>
</dbReference>
<dbReference type="Proteomes" id="UP000594028">
    <property type="component" value="Segment"/>
</dbReference>
<organism evidence="2 3">
    <name type="scientific">uncultured phage cr130_1</name>
    <dbReference type="NCBI Taxonomy" id="2772092"/>
    <lineage>
        <taxon>Viruses</taxon>
        <taxon>Duplodnaviria</taxon>
        <taxon>Heunggongvirae</taxon>
        <taxon>Uroviricota</taxon>
        <taxon>Caudoviricetes</taxon>
        <taxon>Crassvirales</taxon>
        <taxon>Suoliviridae</taxon>
        <taxon>Oafivirinae</taxon>
        <taxon>Chuhaivirus</taxon>
        <taxon>Chuhaivirus simiae</taxon>
    </lineage>
</organism>
<evidence type="ECO:0000259" key="1">
    <source>
        <dbReference type="Pfam" id="PF00535"/>
    </source>
</evidence>
<evidence type="ECO:0000313" key="2">
    <source>
        <dbReference type="EMBL" id="QOR57649.1"/>
    </source>
</evidence>
<dbReference type="SUPFAM" id="SSF53448">
    <property type="entry name" value="Nucleotide-diphospho-sugar transferases"/>
    <property type="match status" value="1"/>
</dbReference>
<sequence>MKISVIMSAYNAQNTIRRAIRSVLNLTYKDVELIVVNDCSTDDTEKIIKKYKDNRIVYIKHDVNLGAGCARNTGIKHATGDYIAFLDSDDYYNKEYLQTMANGTDDGKFDIVSSGYIVIEGKHKKTKKPTARKVYGNNYVKDDSGTIHFLNVQLIKRSLFDNVEYCKRRFIEDSSTFVKLLYYAKNRNILNYAGYNYVQNPNSLIHSSSEYKKYLYNLLCAKDTHLFFIQVGHQEMYDFGLFLLKVLSMNTPKKEDGFEEERKEIMEYIIKCFNSII</sequence>
<dbReference type="CDD" id="cd00761">
    <property type="entry name" value="Glyco_tranf_GTA_type"/>
    <property type="match status" value="1"/>
</dbReference>